<evidence type="ECO:0000313" key="2">
    <source>
        <dbReference type="Proteomes" id="UP001295684"/>
    </source>
</evidence>
<organism evidence="1 2">
    <name type="scientific">Euplotes crassus</name>
    <dbReference type="NCBI Taxonomy" id="5936"/>
    <lineage>
        <taxon>Eukaryota</taxon>
        <taxon>Sar</taxon>
        <taxon>Alveolata</taxon>
        <taxon>Ciliophora</taxon>
        <taxon>Intramacronucleata</taxon>
        <taxon>Spirotrichea</taxon>
        <taxon>Hypotrichia</taxon>
        <taxon>Euplotida</taxon>
        <taxon>Euplotidae</taxon>
        <taxon>Moneuplotes</taxon>
    </lineage>
</organism>
<keyword evidence="2" id="KW-1185">Reference proteome</keyword>
<comment type="caution">
    <text evidence="1">The sequence shown here is derived from an EMBL/GenBank/DDBJ whole genome shotgun (WGS) entry which is preliminary data.</text>
</comment>
<accession>A0AAD2CXR3</accession>
<sequence>MLIRSIKNRNIGIKEKLLKKPIRVDPRIEYQALMPKYVELDVKGKNKKLTSREVSLDLNINTSHSFTNGCDKTNMNKSVQSNKALKSKITMSKFNLRVKSWKKLNQSQGNFRRRRQLHRNLSNSVTTEPNIESIHTQVRTIKEAWLEDDSYCCSTGNPSNIFKNEKMKLFLEDIKPKTNNNCQQEDFYLTNQIFTKNCKRGVFSGPREQSFRKNTLAVSKFKTRAQEVISKCLKVKGRRMSMPEVKRSNKQQSHMAISIKRHL</sequence>
<proteinExistence type="predicted"/>
<dbReference type="AlphaFoldDB" id="A0AAD2CXR3"/>
<dbReference type="Proteomes" id="UP001295684">
    <property type="component" value="Unassembled WGS sequence"/>
</dbReference>
<name>A0AAD2CXR3_EUPCR</name>
<protein>
    <submittedName>
        <fullName evidence="1">Uncharacterized protein</fullName>
    </submittedName>
</protein>
<gene>
    <name evidence="1" type="ORF">ECRASSUSDP1_LOCUS15319</name>
</gene>
<evidence type="ECO:0000313" key="1">
    <source>
        <dbReference type="EMBL" id="CAI2373970.1"/>
    </source>
</evidence>
<dbReference type="EMBL" id="CAMPGE010015340">
    <property type="protein sequence ID" value="CAI2373970.1"/>
    <property type="molecule type" value="Genomic_DNA"/>
</dbReference>
<reference evidence="1" key="1">
    <citation type="submission" date="2023-07" db="EMBL/GenBank/DDBJ databases">
        <authorList>
            <consortium name="AG Swart"/>
            <person name="Singh M."/>
            <person name="Singh A."/>
            <person name="Seah K."/>
            <person name="Emmerich C."/>
        </authorList>
    </citation>
    <scope>NUCLEOTIDE SEQUENCE</scope>
    <source>
        <strain evidence="1">DP1</strain>
    </source>
</reference>